<dbReference type="EMBL" id="JANJYJ010000002">
    <property type="protein sequence ID" value="KAK3225494.1"/>
    <property type="molecule type" value="Genomic_DNA"/>
</dbReference>
<organism evidence="1 2">
    <name type="scientific">Dipteronia sinensis</name>
    <dbReference type="NCBI Taxonomy" id="43782"/>
    <lineage>
        <taxon>Eukaryota</taxon>
        <taxon>Viridiplantae</taxon>
        <taxon>Streptophyta</taxon>
        <taxon>Embryophyta</taxon>
        <taxon>Tracheophyta</taxon>
        <taxon>Spermatophyta</taxon>
        <taxon>Magnoliopsida</taxon>
        <taxon>eudicotyledons</taxon>
        <taxon>Gunneridae</taxon>
        <taxon>Pentapetalae</taxon>
        <taxon>rosids</taxon>
        <taxon>malvids</taxon>
        <taxon>Sapindales</taxon>
        <taxon>Sapindaceae</taxon>
        <taxon>Hippocastanoideae</taxon>
        <taxon>Acereae</taxon>
        <taxon>Dipteronia</taxon>
    </lineage>
</organism>
<reference evidence="1" key="1">
    <citation type="journal article" date="2023" name="Plant J.">
        <title>Genome sequences and population genomics provide insights into the demographic history, inbreeding, and mutation load of two 'living fossil' tree species of Dipteronia.</title>
        <authorList>
            <person name="Feng Y."/>
            <person name="Comes H.P."/>
            <person name="Chen J."/>
            <person name="Zhu S."/>
            <person name="Lu R."/>
            <person name="Zhang X."/>
            <person name="Li P."/>
            <person name="Qiu J."/>
            <person name="Olsen K.M."/>
            <person name="Qiu Y."/>
        </authorList>
    </citation>
    <scope>NUCLEOTIDE SEQUENCE</scope>
    <source>
        <strain evidence="1">NBL</strain>
    </source>
</reference>
<dbReference type="Proteomes" id="UP001281410">
    <property type="component" value="Unassembled WGS sequence"/>
</dbReference>
<proteinExistence type="predicted"/>
<name>A0AAE0AXM0_9ROSI</name>
<protein>
    <submittedName>
        <fullName evidence="1">Uncharacterized protein</fullName>
    </submittedName>
</protein>
<evidence type="ECO:0000313" key="2">
    <source>
        <dbReference type="Proteomes" id="UP001281410"/>
    </source>
</evidence>
<evidence type="ECO:0000313" key="1">
    <source>
        <dbReference type="EMBL" id="KAK3225494.1"/>
    </source>
</evidence>
<dbReference type="AlphaFoldDB" id="A0AAE0AXM0"/>
<gene>
    <name evidence="1" type="ORF">Dsin_005356</name>
</gene>
<sequence>MKNYFLESFKDKVVESGGKNKEVAMMTKDNGPKQLEEAEIDAIVTEIEVEKTEAVEAAKKGPPRET</sequence>
<comment type="caution">
    <text evidence="1">The sequence shown here is derived from an EMBL/GenBank/DDBJ whole genome shotgun (WGS) entry which is preliminary data.</text>
</comment>
<accession>A0AAE0AXM0</accession>
<keyword evidence="2" id="KW-1185">Reference proteome</keyword>